<accession>A0A7G5GW98</accession>
<dbReference type="Proteomes" id="UP000515369">
    <property type="component" value="Chromosome"/>
</dbReference>
<proteinExistence type="predicted"/>
<keyword evidence="2" id="KW-1185">Reference proteome</keyword>
<sequence>MKAKLKSINQLEFRGYVGISLLGQTMKFKRVQ</sequence>
<dbReference type="KEGG" id="sfol:H3H32_35580"/>
<dbReference type="EMBL" id="CP059732">
    <property type="protein sequence ID" value="QMW03140.1"/>
    <property type="molecule type" value="Genomic_DNA"/>
</dbReference>
<dbReference type="Gene3D" id="2.40.128.520">
    <property type="match status" value="1"/>
</dbReference>
<dbReference type="RefSeq" id="WP_182460427.1">
    <property type="nucleotide sequence ID" value="NZ_CP059732.1"/>
</dbReference>
<name>A0A7G5GW98_9BACT</name>
<dbReference type="AlphaFoldDB" id="A0A7G5GW98"/>
<organism evidence="1 2">
    <name type="scientific">Spirosoma foliorum</name>
    <dbReference type="NCBI Taxonomy" id="2710596"/>
    <lineage>
        <taxon>Bacteria</taxon>
        <taxon>Pseudomonadati</taxon>
        <taxon>Bacteroidota</taxon>
        <taxon>Cytophagia</taxon>
        <taxon>Cytophagales</taxon>
        <taxon>Cytophagaceae</taxon>
        <taxon>Spirosoma</taxon>
    </lineage>
</organism>
<reference evidence="1 2" key="1">
    <citation type="submission" date="2020-07" db="EMBL/GenBank/DDBJ databases">
        <title>Spirosoma foliorum sp. nov., isolated from the leaves on the Nejang mountain Korea, Republic of.</title>
        <authorList>
            <person name="Ho H."/>
            <person name="Lee Y.-J."/>
            <person name="Nurcahyanto D.-A."/>
            <person name="Kim S.-G."/>
        </authorList>
    </citation>
    <scope>NUCLEOTIDE SEQUENCE [LARGE SCALE GENOMIC DNA]</scope>
    <source>
        <strain evidence="1 2">PL0136</strain>
    </source>
</reference>
<evidence type="ECO:0000313" key="1">
    <source>
        <dbReference type="EMBL" id="QMW03140.1"/>
    </source>
</evidence>
<protein>
    <submittedName>
        <fullName evidence="1">DUF2147 domain-containing protein</fullName>
    </submittedName>
</protein>
<gene>
    <name evidence="1" type="ORF">H3H32_35580</name>
</gene>
<evidence type="ECO:0000313" key="2">
    <source>
        <dbReference type="Proteomes" id="UP000515369"/>
    </source>
</evidence>